<dbReference type="Proteomes" id="UP000240493">
    <property type="component" value="Unassembled WGS sequence"/>
</dbReference>
<evidence type="ECO:0000259" key="1">
    <source>
        <dbReference type="Pfam" id="PF26528"/>
    </source>
</evidence>
<reference evidence="2 3" key="1">
    <citation type="submission" date="2016-07" db="EMBL/GenBank/DDBJ databases">
        <title>Multiple horizontal gene transfer events from other fungi enriched the ability of initially mycotrophic Trichoderma (Ascomycota) to feed on dead plant biomass.</title>
        <authorList>
            <consortium name="DOE Joint Genome Institute"/>
            <person name="Aerts A."/>
            <person name="Atanasova L."/>
            <person name="Chenthamara K."/>
            <person name="Zhang J."/>
            <person name="Grujic M."/>
            <person name="Henrissat B."/>
            <person name="Kuo A."/>
            <person name="Salamov A."/>
            <person name="Lipzen A."/>
            <person name="Labutti K."/>
            <person name="Barry K."/>
            <person name="Miao Y."/>
            <person name="Rahimi M.J."/>
            <person name="Shen Q."/>
            <person name="Grigoriev I.V."/>
            <person name="Kubicek C.P."/>
            <person name="Druzhinina I.S."/>
        </authorList>
    </citation>
    <scope>NUCLEOTIDE SEQUENCE [LARGE SCALE GENOMIC DNA]</scope>
    <source>
        <strain evidence="2 3">CBS 433.97</strain>
    </source>
</reference>
<proteinExistence type="predicted"/>
<name>A0A2T3ZME7_TRIA4</name>
<accession>A0A2T3ZME7</accession>
<organism evidence="2 3">
    <name type="scientific">Trichoderma asperellum (strain ATCC 204424 / CBS 433.97 / NBRC 101777)</name>
    <dbReference type="NCBI Taxonomy" id="1042311"/>
    <lineage>
        <taxon>Eukaryota</taxon>
        <taxon>Fungi</taxon>
        <taxon>Dikarya</taxon>
        <taxon>Ascomycota</taxon>
        <taxon>Pezizomycotina</taxon>
        <taxon>Sordariomycetes</taxon>
        <taxon>Hypocreomycetidae</taxon>
        <taxon>Hypocreales</taxon>
        <taxon>Hypocreaceae</taxon>
        <taxon>Trichoderma</taxon>
    </lineage>
</organism>
<dbReference type="Pfam" id="PF26528">
    <property type="entry name" value="SnoaL_6"/>
    <property type="match status" value="1"/>
</dbReference>
<gene>
    <name evidence="2" type="ORF">M441DRAFT_155293</name>
</gene>
<evidence type="ECO:0000313" key="3">
    <source>
        <dbReference type="Proteomes" id="UP000240493"/>
    </source>
</evidence>
<dbReference type="InterPro" id="IPR058931">
    <property type="entry name" value="SnoaL_6"/>
</dbReference>
<feature type="domain" description="SnoaL-like" evidence="1">
    <location>
        <begin position="6"/>
        <end position="176"/>
    </location>
</feature>
<dbReference type="EMBL" id="KZ679256">
    <property type="protein sequence ID" value="PTB45966.1"/>
    <property type="molecule type" value="Genomic_DNA"/>
</dbReference>
<dbReference type="OrthoDB" id="5396546at2759"/>
<keyword evidence="3" id="KW-1185">Reference proteome</keyword>
<dbReference type="AlphaFoldDB" id="A0A2T3ZME7"/>
<protein>
    <recommendedName>
        <fullName evidence="1">SnoaL-like domain-containing protein</fullName>
    </recommendedName>
</protein>
<sequence length="184" mass="21209">MTLERPSSDATNHLKQLYAAYRHTSDISLKGNYFSSTCFQICRPQPSFAARDRETIVRYLYESARKSLSTSSSTAKAVEKESKRSYYTIRALQEDEFEFGTDEQVKPTGFGTADDIRQKAKAEGWVGMRVDLWDEEGEEGNEGRLIKVQYWWRKEEQGWIQILHDIMYIGPRDGTEGSQGELLE</sequence>
<evidence type="ECO:0000313" key="2">
    <source>
        <dbReference type="EMBL" id="PTB45966.1"/>
    </source>
</evidence>